<dbReference type="InterPro" id="IPR036047">
    <property type="entry name" value="F-box-like_dom_sf"/>
</dbReference>
<organism evidence="2 3">
    <name type="scientific">Aulographum hederae CBS 113979</name>
    <dbReference type="NCBI Taxonomy" id="1176131"/>
    <lineage>
        <taxon>Eukaryota</taxon>
        <taxon>Fungi</taxon>
        <taxon>Dikarya</taxon>
        <taxon>Ascomycota</taxon>
        <taxon>Pezizomycotina</taxon>
        <taxon>Dothideomycetes</taxon>
        <taxon>Pleosporomycetidae</taxon>
        <taxon>Aulographales</taxon>
        <taxon>Aulographaceae</taxon>
    </lineage>
</organism>
<dbReference type="PROSITE" id="PS50181">
    <property type="entry name" value="FBOX"/>
    <property type="match status" value="1"/>
</dbReference>
<dbReference type="InterPro" id="IPR001810">
    <property type="entry name" value="F-box_dom"/>
</dbReference>
<evidence type="ECO:0000313" key="3">
    <source>
        <dbReference type="Proteomes" id="UP000800041"/>
    </source>
</evidence>
<feature type="domain" description="F-box" evidence="1">
    <location>
        <begin position="53"/>
        <end position="100"/>
    </location>
</feature>
<dbReference type="Pfam" id="PF12937">
    <property type="entry name" value="F-box-like"/>
    <property type="match status" value="1"/>
</dbReference>
<reference evidence="2" key="1">
    <citation type="journal article" date="2020" name="Stud. Mycol.">
        <title>101 Dothideomycetes genomes: a test case for predicting lifestyles and emergence of pathogens.</title>
        <authorList>
            <person name="Haridas S."/>
            <person name="Albert R."/>
            <person name="Binder M."/>
            <person name="Bloem J."/>
            <person name="Labutti K."/>
            <person name="Salamov A."/>
            <person name="Andreopoulos B."/>
            <person name="Baker S."/>
            <person name="Barry K."/>
            <person name="Bills G."/>
            <person name="Bluhm B."/>
            <person name="Cannon C."/>
            <person name="Castanera R."/>
            <person name="Culley D."/>
            <person name="Daum C."/>
            <person name="Ezra D."/>
            <person name="Gonzalez J."/>
            <person name="Henrissat B."/>
            <person name="Kuo A."/>
            <person name="Liang C."/>
            <person name="Lipzen A."/>
            <person name="Lutzoni F."/>
            <person name="Magnuson J."/>
            <person name="Mondo S."/>
            <person name="Nolan M."/>
            <person name="Ohm R."/>
            <person name="Pangilinan J."/>
            <person name="Park H.-J."/>
            <person name="Ramirez L."/>
            <person name="Alfaro M."/>
            <person name="Sun H."/>
            <person name="Tritt A."/>
            <person name="Yoshinaga Y."/>
            <person name="Zwiers L.-H."/>
            <person name="Turgeon B."/>
            <person name="Goodwin S."/>
            <person name="Spatafora J."/>
            <person name="Crous P."/>
            <person name="Grigoriev I."/>
        </authorList>
    </citation>
    <scope>NUCLEOTIDE SEQUENCE</scope>
    <source>
        <strain evidence="2">CBS 113979</strain>
    </source>
</reference>
<accession>A0A6G1GSK8</accession>
<dbReference type="OrthoDB" id="2095648at2759"/>
<dbReference type="Proteomes" id="UP000800041">
    <property type="component" value="Unassembled WGS sequence"/>
</dbReference>
<sequence>MAGLINILSLLKAQQVDSAPLFEILPELESLSDDASVDTLDNTIIAEQEEIRGLHINDLPEELMLAIFSCLEKPSDRVKCLLVCHKWNRIADDDALWTSVTFNITKRNLSPFRNARSLERVFRAKELTLTAEPEETRHGGPPVTQSRDQVPAQNFLVFFDMWARSRCDGVRVSLPIRTFKCRLFEPETSDTRPWHELYSNLHVRGERLFVADLDKYDWRRRSLEMPEPLADGLPLFPYLETLDLSGSGQLSLKISKILRTFSFGVTNLILDGCGSVDDSYSKKEAKAFPLPSLSITRLRELSLRRTNWGHKFNIELLELFPNLELLDLSNPEPDLLVWRNYNHRNDRLLAVEWIKLLARNRQKVAKCQLLLDMRGSSKIWYDPKKGEFKGYVYSMASECKNLPKMDAKFF</sequence>
<protein>
    <recommendedName>
        <fullName evidence="1">F-box domain-containing protein</fullName>
    </recommendedName>
</protein>
<gene>
    <name evidence="2" type="ORF">K402DRAFT_456259</name>
</gene>
<dbReference type="SUPFAM" id="SSF52047">
    <property type="entry name" value="RNI-like"/>
    <property type="match status" value="1"/>
</dbReference>
<evidence type="ECO:0000313" key="2">
    <source>
        <dbReference type="EMBL" id="KAF1983770.1"/>
    </source>
</evidence>
<dbReference type="SMART" id="SM00256">
    <property type="entry name" value="FBOX"/>
    <property type="match status" value="1"/>
</dbReference>
<evidence type="ECO:0000259" key="1">
    <source>
        <dbReference type="PROSITE" id="PS50181"/>
    </source>
</evidence>
<keyword evidence="3" id="KW-1185">Reference proteome</keyword>
<name>A0A6G1GSK8_9PEZI</name>
<dbReference type="AlphaFoldDB" id="A0A6G1GSK8"/>
<proteinExistence type="predicted"/>
<dbReference type="InterPro" id="IPR032675">
    <property type="entry name" value="LRR_dom_sf"/>
</dbReference>
<dbReference type="SUPFAM" id="SSF81383">
    <property type="entry name" value="F-box domain"/>
    <property type="match status" value="1"/>
</dbReference>
<dbReference type="EMBL" id="ML977172">
    <property type="protein sequence ID" value="KAF1983770.1"/>
    <property type="molecule type" value="Genomic_DNA"/>
</dbReference>
<dbReference type="Gene3D" id="3.80.10.10">
    <property type="entry name" value="Ribonuclease Inhibitor"/>
    <property type="match status" value="2"/>
</dbReference>